<dbReference type="PANTHER" id="PTHR36737">
    <property type="entry name" value="EXPRESSED PROTEIN"/>
    <property type="match status" value="1"/>
</dbReference>
<reference evidence="1 2" key="1">
    <citation type="journal article" date="2021" name="Commun. Biol.">
        <title>The genome of Shorea leprosula (Dipterocarpaceae) highlights the ecological relevance of drought in aseasonal tropical rainforests.</title>
        <authorList>
            <person name="Ng K.K.S."/>
            <person name="Kobayashi M.J."/>
            <person name="Fawcett J.A."/>
            <person name="Hatakeyama M."/>
            <person name="Paape T."/>
            <person name="Ng C.H."/>
            <person name="Ang C.C."/>
            <person name="Tnah L.H."/>
            <person name="Lee C.T."/>
            <person name="Nishiyama T."/>
            <person name="Sese J."/>
            <person name="O'Brien M.J."/>
            <person name="Copetti D."/>
            <person name="Mohd Noor M.I."/>
            <person name="Ong R.C."/>
            <person name="Putra M."/>
            <person name="Sireger I.Z."/>
            <person name="Indrioko S."/>
            <person name="Kosugi Y."/>
            <person name="Izuno A."/>
            <person name="Isagi Y."/>
            <person name="Lee S.L."/>
            <person name="Shimizu K.K."/>
        </authorList>
    </citation>
    <scope>NUCLEOTIDE SEQUENCE [LARGE SCALE GENOMIC DNA]</scope>
    <source>
        <strain evidence="1">214</strain>
    </source>
</reference>
<keyword evidence="2" id="KW-1185">Reference proteome</keyword>
<organism evidence="1 2">
    <name type="scientific">Rubroshorea leprosula</name>
    <dbReference type="NCBI Taxonomy" id="152421"/>
    <lineage>
        <taxon>Eukaryota</taxon>
        <taxon>Viridiplantae</taxon>
        <taxon>Streptophyta</taxon>
        <taxon>Embryophyta</taxon>
        <taxon>Tracheophyta</taxon>
        <taxon>Spermatophyta</taxon>
        <taxon>Magnoliopsida</taxon>
        <taxon>eudicotyledons</taxon>
        <taxon>Gunneridae</taxon>
        <taxon>Pentapetalae</taxon>
        <taxon>rosids</taxon>
        <taxon>malvids</taxon>
        <taxon>Malvales</taxon>
        <taxon>Dipterocarpaceae</taxon>
        <taxon>Rubroshorea</taxon>
    </lineage>
</organism>
<evidence type="ECO:0000313" key="2">
    <source>
        <dbReference type="Proteomes" id="UP001054252"/>
    </source>
</evidence>
<dbReference type="EMBL" id="BPVZ01000206">
    <property type="protein sequence ID" value="GKV46304.1"/>
    <property type="molecule type" value="Genomic_DNA"/>
</dbReference>
<evidence type="ECO:0000313" key="1">
    <source>
        <dbReference type="EMBL" id="GKV46304.1"/>
    </source>
</evidence>
<dbReference type="AlphaFoldDB" id="A0AAV5MAT0"/>
<proteinExistence type="predicted"/>
<comment type="caution">
    <text evidence="1">The sequence shown here is derived from an EMBL/GenBank/DDBJ whole genome shotgun (WGS) entry which is preliminary data.</text>
</comment>
<name>A0AAV5MAT0_9ROSI</name>
<dbReference type="Proteomes" id="UP001054252">
    <property type="component" value="Unassembled WGS sequence"/>
</dbReference>
<dbReference type="GO" id="GO:0009941">
    <property type="term" value="C:chloroplast envelope"/>
    <property type="evidence" value="ECO:0007669"/>
    <property type="project" value="TreeGrafter"/>
</dbReference>
<dbReference type="PANTHER" id="PTHR36737:SF1">
    <property type="entry name" value="EXPRESSED PROTEIN"/>
    <property type="match status" value="1"/>
</dbReference>
<protein>
    <submittedName>
        <fullName evidence="1">Uncharacterized protein</fullName>
    </submittedName>
</protein>
<gene>
    <name evidence="1" type="ORF">SLEP1_g53295</name>
</gene>
<accession>A0AAV5MAT0</accession>
<sequence length="124" mass="13596">MAKKGGASLQKDAPWRVSDGKTVPKIHLSPVLRIPQNPQTNYGLSLMKHPDPIRSGLAMPAIVEAAGPDCIVPGQMTPIRLLGVKVWPIEVNLKIFEPAGRELKRLGKFMEGACNLMDQSFIDR</sequence>